<accession>A0A0D6EKE9</accession>
<reference evidence="3" key="1">
    <citation type="submission" date="2015-02" db="EMBL/GenBank/DDBJ databases">
        <authorList>
            <person name="Gon?alves P."/>
        </authorList>
    </citation>
    <scope>NUCLEOTIDE SEQUENCE [LARGE SCALE GENOMIC DNA]</scope>
</reference>
<feature type="compositionally biased region" description="Pro residues" evidence="1">
    <location>
        <begin position="136"/>
        <end position="154"/>
    </location>
</feature>
<keyword evidence="3" id="KW-1185">Reference proteome</keyword>
<feature type="non-terminal residue" evidence="2">
    <location>
        <position position="1"/>
    </location>
</feature>
<feature type="region of interest" description="Disordered" evidence="1">
    <location>
        <begin position="110"/>
        <end position="157"/>
    </location>
</feature>
<sequence length="641" mass="69383">MLSASLRPAAARACFACRTCSRRLASSLGSPPAAFSTCAPPTATRPRATQSIPFVPARGAATRAQSSDAVQEHLQQDGAKDDQHEGELHPAEEEGNIPADDVAALEANRTAHEPAAPGPSSAPSTSPPSSSSSPTTAPPDQPAVIDPVPPPPQKSPLETLLAKSAVPGGGPTLDDLFALRPRRFTIPSAVAPDSHRTIYRKAWEVAYARIDRAFNKRQLQFFCGPRALDLDLTDPDNKLRHGTTGKKHKWWKPKRIDQMSKRELIQTILILEFGMVDPETVPNPNKGPRVIEAVPLSDRTLFLILSPSSPVIPKLARQLGIELSFRRDSKTQVLSLVLRGSALMVAAAKAELEAVDETCKRREFELPKPATTLRPEVYQAVSRVAKAYLEPGSVPNVLVASSVEANSLHKTERLLASAFARDSEQSSTALFASLPTNLETLRYSFFPHKPLHAPSPLSSGATPHFARLKSLSLSPSPVTGELEADAATAEGDAEHQAQLELLAWSERMRLERTSRVALRFPAGGVGGQLVKSSSSILAALRAPFKADEAEGATVEIRARFGHVVWPLYREGDQGLGPVLPGKWGFETFARWVDKMEGKVKNVFVPSYATERLPSFDRDPHPAALDLGILRLAPLPSPFRLL</sequence>
<proteinExistence type="predicted"/>
<gene>
    <name evidence="2" type="primary">SPOSA6832_02125</name>
</gene>
<evidence type="ECO:0000256" key="1">
    <source>
        <dbReference type="SAM" id="MobiDB-lite"/>
    </source>
</evidence>
<feature type="region of interest" description="Disordered" evidence="1">
    <location>
        <begin position="25"/>
        <end position="97"/>
    </location>
</feature>
<name>A0A0D6EKE9_SPOSA</name>
<feature type="compositionally biased region" description="Low complexity" evidence="1">
    <location>
        <begin position="114"/>
        <end position="135"/>
    </location>
</feature>
<evidence type="ECO:0000313" key="2">
    <source>
        <dbReference type="EMBL" id="CEQ40497.1"/>
    </source>
</evidence>
<protein>
    <submittedName>
        <fullName evidence="2">SPOSA6832_02125-mRNA-1:cds</fullName>
    </submittedName>
</protein>
<organism evidence="2 3">
    <name type="scientific">Sporidiobolus salmonicolor</name>
    <name type="common">Yeast-like fungus</name>
    <name type="synonym">Sporobolomyces salmonicolor</name>
    <dbReference type="NCBI Taxonomy" id="5005"/>
    <lineage>
        <taxon>Eukaryota</taxon>
        <taxon>Fungi</taxon>
        <taxon>Dikarya</taxon>
        <taxon>Basidiomycota</taxon>
        <taxon>Pucciniomycotina</taxon>
        <taxon>Microbotryomycetes</taxon>
        <taxon>Sporidiobolales</taxon>
        <taxon>Sporidiobolaceae</taxon>
        <taxon>Sporobolomyces</taxon>
    </lineage>
</organism>
<feature type="compositionally biased region" description="Basic and acidic residues" evidence="1">
    <location>
        <begin position="70"/>
        <end position="92"/>
    </location>
</feature>
<dbReference type="EMBL" id="CENE01000007">
    <property type="protein sequence ID" value="CEQ40497.1"/>
    <property type="molecule type" value="Genomic_DNA"/>
</dbReference>
<dbReference type="AlphaFoldDB" id="A0A0D6EKE9"/>
<dbReference type="Proteomes" id="UP000243876">
    <property type="component" value="Unassembled WGS sequence"/>
</dbReference>
<evidence type="ECO:0000313" key="3">
    <source>
        <dbReference type="Proteomes" id="UP000243876"/>
    </source>
</evidence>
<dbReference type="OrthoDB" id="2525845at2759"/>